<dbReference type="InterPro" id="IPR051798">
    <property type="entry name" value="Class-II_PLP-Dep_Aminotrans"/>
</dbReference>
<dbReference type="CDD" id="cd00609">
    <property type="entry name" value="AAT_like"/>
    <property type="match status" value="1"/>
</dbReference>
<organism evidence="7 8">
    <name type="scientific">Corynebacterium vitaeruminis DSM 20294</name>
    <dbReference type="NCBI Taxonomy" id="1224164"/>
    <lineage>
        <taxon>Bacteria</taxon>
        <taxon>Bacillati</taxon>
        <taxon>Actinomycetota</taxon>
        <taxon>Actinomycetes</taxon>
        <taxon>Mycobacteriales</taxon>
        <taxon>Corynebacteriaceae</taxon>
        <taxon>Corynebacterium</taxon>
    </lineage>
</organism>
<dbReference type="InterPro" id="IPR015422">
    <property type="entry name" value="PyrdxlP-dep_Trfase_small"/>
</dbReference>
<reference evidence="7 8" key="1">
    <citation type="submission" date="2013-02" db="EMBL/GenBank/DDBJ databases">
        <title>The complete genome sequence of Corynebacterium vitaeruminis DSM 20294.</title>
        <authorList>
            <person name="Ruckert C."/>
            <person name="Albersmeier A."/>
            <person name="Kalinowski J."/>
        </authorList>
    </citation>
    <scope>NUCLEOTIDE SEQUENCE [LARGE SCALE GENOMIC DNA]</scope>
    <source>
        <strain evidence="8">ATCC 10234</strain>
    </source>
</reference>
<keyword evidence="3" id="KW-0663">Pyridoxal phosphate</keyword>
<dbReference type="EC" id="4.4.1.13" evidence="2"/>
<dbReference type="RefSeq" id="WP_025253321.1">
    <property type="nucleotide sequence ID" value="NZ_CP004353.1"/>
</dbReference>
<accession>W5Y365</accession>
<evidence type="ECO:0000256" key="4">
    <source>
        <dbReference type="ARBA" id="ARBA00023239"/>
    </source>
</evidence>
<evidence type="ECO:0000313" key="8">
    <source>
        <dbReference type="Proteomes" id="UP000019222"/>
    </source>
</evidence>
<comment type="similarity">
    <text evidence="5">Belongs to the class-II pyridoxal-phosphate-dependent aminotransferase family. MalY/PatB cystathionine beta-lyase subfamily.</text>
</comment>
<evidence type="ECO:0000256" key="3">
    <source>
        <dbReference type="ARBA" id="ARBA00022898"/>
    </source>
</evidence>
<proteinExistence type="inferred from homology"/>
<dbReference type="GO" id="GO:0030170">
    <property type="term" value="F:pyridoxal phosphate binding"/>
    <property type="evidence" value="ECO:0007669"/>
    <property type="project" value="InterPro"/>
</dbReference>
<protein>
    <recommendedName>
        <fullName evidence="2">cysteine-S-conjugate beta-lyase</fullName>
        <ecNumber evidence="2">4.4.1.13</ecNumber>
    </recommendedName>
</protein>
<evidence type="ECO:0000259" key="6">
    <source>
        <dbReference type="Pfam" id="PF00155"/>
    </source>
</evidence>
<dbReference type="Gene3D" id="3.90.1150.10">
    <property type="entry name" value="Aspartate Aminotransferase, domain 1"/>
    <property type="match status" value="1"/>
</dbReference>
<keyword evidence="8" id="KW-1185">Reference proteome</keyword>
<feature type="domain" description="Aminotransferase class I/classII large" evidence="6">
    <location>
        <begin position="23"/>
        <end position="366"/>
    </location>
</feature>
<dbReference type="InterPro" id="IPR015424">
    <property type="entry name" value="PyrdxlP-dep_Trfase"/>
</dbReference>
<dbReference type="Gene3D" id="3.40.640.10">
    <property type="entry name" value="Type I PLP-dependent aspartate aminotransferase-like (Major domain)"/>
    <property type="match status" value="1"/>
</dbReference>
<evidence type="ECO:0000256" key="5">
    <source>
        <dbReference type="ARBA" id="ARBA00037974"/>
    </source>
</evidence>
<sequence length="376" mass="41470">MKFPSYDKLVARHTMKWTRYPEDVIPLWVAESDFATCEPVKKALAQAVENESFGYQPDGSLLPKATADFYRTRYGFDANPEWIFAVPDVVRALYIAIEHFTAPGSKVIVPVPAYPPFFQLLSATGREGIFLDARGGIDLGEVEQAFKDGAGCILLCNPHNPLGYTFSADYLRELAELADKYSARVLVDEIHAPLVYDGTHVVAAGVSETATRVCITATATSKAWNTAGLKCAQVIFSNEADVERWKALSPVIKDGVSTIGLIAAEAAYREGLDFLEEELEYLRANRDYLLAELPKRIPGIKVPALEATYLLWLDFTDTAVPGNPSQFFVDNARVAMNDGEFFGEIGKGFTRMNIATSREILERALDQMEAAFATLA</sequence>
<evidence type="ECO:0000256" key="2">
    <source>
        <dbReference type="ARBA" id="ARBA00012224"/>
    </source>
</evidence>
<dbReference type="Proteomes" id="UP000019222">
    <property type="component" value="Chromosome"/>
</dbReference>
<dbReference type="KEGG" id="cvt:B843_09625"/>
<evidence type="ECO:0000313" key="7">
    <source>
        <dbReference type="EMBL" id="AHI23310.1"/>
    </source>
</evidence>
<dbReference type="eggNOG" id="COG1168">
    <property type="taxonomic scope" value="Bacteria"/>
</dbReference>
<dbReference type="SUPFAM" id="SSF53383">
    <property type="entry name" value="PLP-dependent transferases"/>
    <property type="match status" value="1"/>
</dbReference>
<dbReference type="EMBL" id="CP004353">
    <property type="protein sequence ID" value="AHI23310.1"/>
    <property type="molecule type" value="Genomic_DNA"/>
</dbReference>
<dbReference type="InterPro" id="IPR004839">
    <property type="entry name" value="Aminotransferase_I/II_large"/>
</dbReference>
<dbReference type="InterPro" id="IPR015421">
    <property type="entry name" value="PyrdxlP-dep_Trfase_major"/>
</dbReference>
<evidence type="ECO:0000256" key="1">
    <source>
        <dbReference type="ARBA" id="ARBA00001933"/>
    </source>
</evidence>
<dbReference type="PATRIC" id="fig|1224164.3.peg.1944"/>
<dbReference type="PANTHER" id="PTHR43525:SF2">
    <property type="entry name" value="CYSTATHIONINE BETA-LYASE-RELATED"/>
    <property type="match status" value="1"/>
</dbReference>
<dbReference type="Pfam" id="PF00155">
    <property type="entry name" value="Aminotran_1_2"/>
    <property type="match status" value="1"/>
</dbReference>
<dbReference type="AlphaFoldDB" id="W5Y365"/>
<keyword evidence="4 7" id="KW-0456">Lyase</keyword>
<comment type="cofactor">
    <cofactor evidence="1">
        <name>pyridoxal 5'-phosphate</name>
        <dbReference type="ChEBI" id="CHEBI:597326"/>
    </cofactor>
</comment>
<name>W5Y365_9CORY</name>
<dbReference type="PANTHER" id="PTHR43525">
    <property type="entry name" value="PROTEIN MALY"/>
    <property type="match status" value="1"/>
</dbReference>
<gene>
    <name evidence="7" type="ORF">B843_09625</name>
</gene>
<dbReference type="GO" id="GO:0047804">
    <property type="term" value="F:cysteine-S-conjugate beta-lyase activity"/>
    <property type="evidence" value="ECO:0007669"/>
    <property type="project" value="UniProtKB-EC"/>
</dbReference>
<dbReference type="STRING" id="1224164.B843_09625"/>
<dbReference type="HOGENOM" id="CLU_017584_15_2_11"/>